<dbReference type="OrthoDB" id="2245989at2759"/>
<feature type="compositionally biased region" description="Polar residues" evidence="1">
    <location>
        <begin position="227"/>
        <end position="246"/>
    </location>
</feature>
<feature type="compositionally biased region" description="Polar residues" evidence="1">
    <location>
        <begin position="252"/>
        <end position="265"/>
    </location>
</feature>
<feature type="compositionally biased region" description="Acidic residues" evidence="1">
    <location>
        <begin position="14"/>
        <end position="23"/>
    </location>
</feature>
<dbReference type="EMBL" id="ML178828">
    <property type="protein sequence ID" value="TFL00574.1"/>
    <property type="molecule type" value="Genomic_DNA"/>
</dbReference>
<feature type="compositionally biased region" description="Low complexity" evidence="1">
    <location>
        <begin position="299"/>
        <end position="318"/>
    </location>
</feature>
<gene>
    <name evidence="3" type="ORF">BDV98DRAFT_105076</name>
</gene>
<dbReference type="InterPro" id="IPR004827">
    <property type="entry name" value="bZIP"/>
</dbReference>
<proteinExistence type="predicted"/>
<dbReference type="SMART" id="SM00338">
    <property type="entry name" value="BRLZ"/>
    <property type="match status" value="1"/>
</dbReference>
<dbReference type="AlphaFoldDB" id="A0A5C3QQF5"/>
<dbReference type="PROSITE" id="PS00036">
    <property type="entry name" value="BZIP_BASIC"/>
    <property type="match status" value="1"/>
</dbReference>
<dbReference type="SUPFAM" id="SSF57959">
    <property type="entry name" value="Leucine zipper domain"/>
    <property type="match status" value="1"/>
</dbReference>
<dbReference type="PANTHER" id="PTHR38116">
    <property type="entry name" value="CHROMOSOME 7, WHOLE GENOME SHOTGUN SEQUENCE"/>
    <property type="match status" value="1"/>
</dbReference>
<feature type="region of interest" description="Disordered" evidence="1">
    <location>
        <begin position="1"/>
        <end position="47"/>
    </location>
</feature>
<evidence type="ECO:0000313" key="4">
    <source>
        <dbReference type="Proteomes" id="UP000305067"/>
    </source>
</evidence>
<keyword evidence="4" id="KW-1185">Reference proteome</keyword>
<evidence type="ECO:0000256" key="1">
    <source>
        <dbReference type="SAM" id="MobiDB-lite"/>
    </source>
</evidence>
<accession>A0A5C3QQF5</accession>
<dbReference type="Proteomes" id="UP000305067">
    <property type="component" value="Unassembled WGS sequence"/>
</dbReference>
<feature type="compositionally biased region" description="Polar residues" evidence="1">
    <location>
        <begin position="210"/>
        <end position="219"/>
    </location>
</feature>
<dbReference type="STRING" id="1884261.A0A5C3QQF5"/>
<dbReference type="GO" id="GO:0003700">
    <property type="term" value="F:DNA-binding transcription factor activity"/>
    <property type="evidence" value="ECO:0007669"/>
    <property type="project" value="InterPro"/>
</dbReference>
<dbReference type="InterPro" id="IPR021833">
    <property type="entry name" value="DUF3425"/>
</dbReference>
<dbReference type="CDD" id="cd14688">
    <property type="entry name" value="bZIP_YAP"/>
    <property type="match status" value="1"/>
</dbReference>
<dbReference type="Pfam" id="PF00170">
    <property type="entry name" value="bZIP_1"/>
    <property type="match status" value="1"/>
</dbReference>
<dbReference type="PANTHER" id="PTHR38116:SF9">
    <property type="entry name" value="BZIP DOMAIN-CONTAINING PROTEIN"/>
    <property type="match status" value="1"/>
</dbReference>
<feature type="region of interest" description="Disordered" evidence="1">
    <location>
        <begin position="147"/>
        <end position="327"/>
    </location>
</feature>
<sequence length="467" mass="52505">MPAAQETRQRSESQDLDDSDDSDDQHPNKPGRRKNPNSQAARRDQNRIAQREFRLRKQQRIRDLEARVEILSGGKDEAMGEMRLILKDLMQENMTLRNLLRGLGTFIGEGAGGLLPKLGWDVSDFNTYLNRSETDTAWEGYQRRKKTGTTAHDTMQNVPSNGGSSAQPTAGPSQLPSLKRTSESDLTHATNKRHKGREDSDQANHPLMMPTNSLNTESHTMFPPSGGRNSYDNSQFSHMLRTTNGSPLFMQSPPSNTGNSFSNNMPTPPGTSRFEENYLPSMNIGSSSNAPLSMPYTSPQQQHQHTPQQQPKAAAVASNDDDSEDSNKNEAYKLIHYHLDNYKRNTAYCLPSSLRPTLVQRTVPHESVIDRILHPELRDRMILLRGRFDLVDCLLDYRNAVIIHGDDVLNHANWEIGEKWLRPYGFLVDQATLNVTNKWRRERGESDLKLSDFATAEPSPAASGAQS</sequence>
<dbReference type="Gene3D" id="1.20.5.170">
    <property type="match status" value="1"/>
</dbReference>
<dbReference type="Pfam" id="PF11905">
    <property type="entry name" value="DUF3425"/>
    <property type="match status" value="1"/>
</dbReference>
<evidence type="ECO:0000259" key="2">
    <source>
        <dbReference type="PROSITE" id="PS00036"/>
    </source>
</evidence>
<name>A0A5C3QQF5_9AGAR</name>
<dbReference type="InterPro" id="IPR046347">
    <property type="entry name" value="bZIP_sf"/>
</dbReference>
<organism evidence="3 4">
    <name type="scientific">Pterulicium gracile</name>
    <dbReference type="NCBI Taxonomy" id="1884261"/>
    <lineage>
        <taxon>Eukaryota</taxon>
        <taxon>Fungi</taxon>
        <taxon>Dikarya</taxon>
        <taxon>Basidiomycota</taxon>
        <taxon>Agaricomycotina</taxon>
        <taxon>Agaricomycetes</taxon>
        <taxon>Agaricomycetidae</taxon>
        <taxon>Agaricales</taxon>
        <taxon>Pleurotineae</taxon>
        <taxon>Pterulaceae</taxon>
        <taxon>Pterulicium</taxon>
    </lineage>
</organism>
<protein>
    <recommendedName>
        <fullName evidence="2">BZIP domain-containing protein</fullName>
    </recommendedName>
</protein>
<feature type="compositionally biased region" description="Polar residues" evidence="1">
    <location>
        <begin position="283"/>
        <end position="298"/>
    </location>
</feature>
<evidence type="ECO:0000313" key="3">
    <source>
        <dbReference type="EMBL" id="TFL00574.1"/>
    </source>
</evidence>
<reference evidence="3 4" key="1">
    <citation type="journal article" date="2019" name="Nat. Ecol. Evol.">
        <title>Megaphylogeny resolves global patterns of mushroom evolution.</title>
        <authorList>
            <person name="Varga T."/>
            <person name="Krizsan K."/>
            <person name="Foldi C."/>
            <person name="Dima B."/>
            <person name="Sanchez-Garcia M."/>
            <person name="Sanchez-Ramirez S."/>
            <person name="Szollosi G.J."/>
            <person name="Szarkandi J.G."/>
            <person name="Papp V."/>
            <person name="Albert L."/>
            <person name="Andreopoulos W."/>
            <person name="Angelini C."/>
            <person name="Antonin V."/>
            <person name="Barry K.W."/>
            <person name="Bougher N.L."/>
            <person name="Buchanan P."/>
            <person name="Buyck B."/>
            <person name="Bense V."/>
            <person name="Catcheside P."/>
            <person name="Chovatia M."/>
            <person name="Cooper J."/>
            <person name="Damon W."/>
            <person name="Desjardin D."/>
            <person name="Finy P."/>
            <person name="Geml J."/>
            <person name="Haridas S."/>
            <person name="Hughes K."/>
            <person name="Justo A."/>
            <person name="Karasinski D."/>
            <person name="Kautmanova I."/>
            <person name="Kiss B."/>
            <person name="Kocsube S."/>
            <person name="Kotiranta H."/>
            <person name="LaButti K.M."/>
            <person name="Lechner B.E."/>
            <person name="Liimatainen K."/>
            <person name="Lipzen A."/>
            <person name="Lukacs Z."/>
            <person name="Mihaltcheva S."/>
            <person name="Morgado L.N."/>
            <person name="Niskanen T."/>
            <person name="Noordeloos M.E."/>
            <person name="Ohm R.A."/>
            <person name="Ortiz-Santana B."/>
            <person name="Ovrebo C."/>
            <person name="Racz N."/>
            <person name="Riley R."/>
            <person name="Savchenko A."/>
            <person name="Shiryaev A."/>
            <person name="Soop K."/>
            <person name="Spirin V."/>
            <person name="Szebenyi C."/>
            <person name="Tomsovsky M."/>
            <person name="Tulloss R.E."/>
            <person name="Uehling J."/>
            <person name="Grigoriev I.V."/>
            <person name="Vagvolgyi C."/>
            <person name="Papp T."/>
            <person name="Martin F.M."/>
            <person name="Miettinen O."/>
            <person name="Hibbett D.S."/>
            <person name="Nagy L.G."/>
        </authorList>
    </citation>
    <scope>NUCLEOTIDE SEQUENCE [LARGE SCALE GENOMIC DNA]</scope>
    <source>
        <strain evidence="3 4">CBS 309.79</strain>
    </source>
</reference>
<feature type="domain" description="BZIP" evidence="2">
    <location>
        <begin position="42"/>
        <end position="56"/>
    </location>
</feature>
<feature type="compositionally biased region" description="Polar residues" evidence="1">
    <location>
        <begin position="148"/>
        <end position="176"/>
    </location>
</feature>